<sequence length="211" mass="23345">MAIVYKSFPVGPLQCNCTVIGNTDSGLGYVIDPGGDAEIILETIRSMKLDIQGIFHTHAHFDHFLAAADIKDATQASIFLHKSDRFLWDTLEHQCQFFNIAYKPTPPPDFNIEDEQDLEHCDGTCIHTPGHTPGSVSFYFENEKLLVAGDTLFQGSIGRTDLPGGDFNALKKSIQKRLYSLDESSLVITGHGPNTTLGREMTSNMFVTYNS</sequence>
<comment type="cofactor">
    <cofactor evidence="1">
        <name>Zn(2+)</name>
        <dbReference type="ChEBI" id="CHEBI:29105"/>
    </cofactor>
</comment>
<dbReference type="EMBL" id="UINC01000425">
    <property type="protein sequence ID" value="SUZ55073.1"/>
    <property type="molecule type" value="Genomic_DNA"/>
</dbReference>
<feature type="domain" description="Metallo-beta-lactamase" evidence="5">
    <location>
        <begin position="14"/>
        <end position="191"/>
    </location>
</feature>
<dbReference type="SUPFAM" id="SSF56281">
    <property type="entry name" value="Metallo-hydrolase/oxidoreductase"/>
    <property type="match status" value="1"/>
</dbReference>
<dbReference type="GO" id="GO:0046872">
    <property type="term" value="F:metal ion binding"/>
    <property type="evidence" value="ECO:0007669"/>
    <property type="project" value="UniProtKB-KW"/>
</dbReference>
<organism evidence="6">
    <name type="scientific">marine metagenome</name>
    <dbReference type="NCBI Taxonomy" id="408172"/>
    <lineage>
        <taxon>unclassified sequences</taxon>
        <taxon>metagenomes</taxon>
        <taxon>ecological metagenomes</taxon>
    </lineage>
</organism>
<dbReference type="CDD" id="cd06262">
    <property type="entry name" value="metallo-hydrolase-like_MBL-fold"/>
    <property type="match status" value="1"/>
</dbReference>
<evidence type="ECO:0000256" key="2">
    <source>
        <dbReference type="ARBA" id="ARBA00022723"/>
    </source>
</evidence>
<name>A0A381NNG4_9ZZZZ</name>
<evidence type="ECO:0000256" key="1">
    <source>
        <dbReference type="ARBA" id="ARBA00001947"/>
    </source>
</evidence>
<dbReference type="InterPro" id="IPR051453">
    <property type="entry name" value="MBL_Glyoxalase_II"/>
</dbReference>
<dbReference type="SMART" id="SM00849">
    <property type="entry name" value="Lactamase_B"/>
    <property type="match status" value="1"/>
</dbReference>
<evidence type="ECO:0000259" key="5">
    <source>
        <dbReference type="SMART" id="SM00849"/>
    </source>
</evidence>
<dbReference type="Gene3D" id="3.60.15.10">
    <property type="entry name" value="Ribonuclease Z/Hydroxyacylglutathione hydrolase-like"/>
    <property type="match status" value="1"/>
</dbReference>
<proteinExistence type="predicted"/>
<evidence type="ECO:0000256" key="3">
    <source>
        <dbReference type="ARBA" id="ARBA00022801"/>
    </source>
</evidence>
<dbReference type="PANTHER" id="PTHR46233:SF3">
    <property type="entry name" value="HYDROXYACYLGLUTATHIONE HYDROLASE GLOC"/>
    <property type="match status" value="1"/>
</dbReference>
<dbReference type="Pfam" id="PF00753">
    <property type="entry name" value="Lactamase_B"/>
    <property type="match status" value="1"/>
</dbReference>
<keyword evidence="2" id="KW-0479">Metal-binding</keyword>
<evidence type="ECO:0000256" key="4">
    <source>
        <dbReference type="ARBA" id="ARBA00022833"/>
    </source>
</evidence>
<reference evidence="6" key="1">
    <citation type="submission" date="2018-05" db="EMBL/GenBank/DDBJ databases">
        <authorList>
            <person name="Lanie J.A."/>
            <person name="Ng W.-L."/>
            <person name="Kazmierczak K.M."/>
            <person name="Andrzejewski T.M."/>
            <person name="Davidsen T.M."/>
            <person name="Wayne K.J."/>
            <person name="Tettelin H."/>
            <person name="Glass J.I."/>
            <person name="Rusch D."/>
            <person name="Podicherti R."/>
            <person name="Tsui H.-C.T."/>
            <person name="Winkler M.E."/>
        </authorList>
    </citation>
    <scope>NUCLEOTIDE SEQUENCE</scope>
</reference>
<keyword evidence="3" id="KW-0378">Hydrolase</keyword>
<keyword evidence="4" id="KW-0862">Zinc</keyword>
<dbReference type="GO" id="GO:0016787">
    <property type="term" value="F:hydrolase activity"/>
    <property type="evidence" value="ECO:0007669"/>
    <property type="project" value="UniProtKB-KW"/>
</dbReference>
<gene>
    <name evidence="6" type="ORF">METZ01_LOCUS7927</name>
</gene>
<protein>
    <recommendedName>
        <fullName evidence="5">Metallo-beta-lactamase domain-containing protein</fullName>
    </recommendedName>
</protein>
<dbReference type="AlphaFoldDB" id="A0A381NNG4"/>
<evidence type="ECO:0000313" key="6">
    <source>
        <dbReference type="EMBL" id="SUZ55073.1"/>
    </source>
</evidence>
<accession>A0A381NNG4</accession>
<dbReference type="InterPro" id="IPR036866">
    <property type="entry name" value="RibonucZ/Hydroxyglut_hydro"/>
</dbReference>
<dbReference type="PANTHER" id="PTHR46233">
    <property type="entry name" value="HYDROXYACYLGLUTATHIONE HYDROLASE GLOC"/>
    <property type="match status" value="1"/>
</dbReference>
<dbReference type="InterPro" id="IPR001279">
    <property type="entry name" value="Metallo-B-lactamas"/>
</dbReference>